<feature type="transmembrane region" description="Helical" evidence="1">
    <location>
        <begin position="12"/>
        <end position="29"/>
    </location>
</feature>
<organism evidence="2 3">
    <name type="scientific">Halomarinibacterium sedimenti</name>
    <dbReference type="NCBI Taxonomy" id="2857106"/>
    <lineage>
        <taxon>Bacteria</taxon>
        <taxon>Pseudomonadati</taxon>
        <taxon>Bacteroidota</taxon>
        <taxon>Flavobacteriia</taxon>
        <taxon>Flavobacteriales</taxon>
        <taxon>Flavobacteriaceae</taxon>
        <taxon>Halomarinibacterium</taxon>
    </lineage>
</organism>
<keyword evidence="1" id="KW-0812">Transmembrane</keyword>
<keyword evidence="3" id="KW-1185">Reference proteome</keyword>
<evidence type="ECO:0000256" key="1">
    <source>
        <dbReference type="SAM" id="Phobius"/>
    </source>
</evidence>
<evidence type="ECO:0000313" key="3">
    <source>
        <dbReference type="Proteomes" id="UP001138686"/>
    </source>
</evidence>
<evidence type="ECO:0000313" key="2">
    <source>
        <dbReference type="EMBL" id="MBW2938913.1"/>
    </source>
</evidence>
<dbReference type="Proteomes" id="UP001138686">
    <property type="component" value="Unassembled WGS sequence"/>
</dbReference>
<feature type="transmembrane region" description="Helical" evidence="1">
    <location>
        <begin position="102"/>
        <end position="119"/>
    </location>
</feature>
<dbReference type="EMBL" id="JAHWDP010000006">
    <property type="protein sequence ID" value="MBW2938913.1"/>
    <property type="molecule type" value="Genomic_DNA"/>
</dbReference>
<proteinExistence type="predicted"/>
<reference evidence="2" key="1">
    <citation type="submission" date="2021-07" db="EMBL/GenBank/DDBJ databases">
        <title>Aureisphaera sp. CAU 1614 isolated from sea sediment.</title>
        <authorList>
            <person name="Kim W."/>
        </authorList>
    </citation>
    <scope>NUCLEOTIDE SEQUENCE</scope>
    <source>
        <strain evidence="2">CAU 1614</strain>
    </source>
</reference>
<keyword evidence="1" id="KW-0472">Membrane</keyword>
<protein>
    <recommendedName>
        <fullName evidence="4">Sulfatase N-terminal domain-containing protein</fullName>
    </recommendedName>
</protein>
<feature type="transmembrane region" description="Helical" evidence="1">
    <location>
        <begin position="41"/>
        <end position="62"/>
    </location>
</feature>
<dbReference type="AlphaFoldDB" id="A0A9X1JY60"/>
<evidence type="ECO:0008006" key="4">
    <source>
        <dbReference type="Google" id="ProtNLM"/>
    </source>
</evidence>
<comment type="caution">
    <text evidence="2">The sequence shown here is derived from an EMBL/GenBank/DDBJ whole genome shotgun (WGS) entry which is preliminary data.</text>
</comment>
<accession>A0A9X1JY60</accession>
<keyword evidence="1" id="KW-1133">Transmembrane helix</keyword>
<feature type="transmembrane region" description="Helical" evidence="1">
    <location>
        <begin position="126"/>
        <end position="145"/>
    </location>
</feature>
<feature type="transmembrane region" description="Helical" evidence="1">
    <location>
        <begin position="78"/>
        <end position="96"/>
    </location>
</feature>
<name>A0A9X1JY60_9FLAO</name>
<sequence>MKWLTNFLVSKNIPYGLAGVATGLYPLLFYSSKNFHLSNSWIQFAFLIFLFLIVPVLIFLFFKKFNRIPLYLKYKKQFLFFLSAFLFLFFIELILHASVEKILALITFIALIPLSFLLYKFHKQLIVFQLLLSIMGFMDFVPTLYRHIQIDMEWTQQPDDIESVVLKKKPNIYFIQPDGYISLSEMEKGHYNMDASEIRAILNSNGFTLYENLRSNYASTLSTNAAIFQMKHHYYNKFYSHNNGFNPQELLVSNNSVLSIFKNNGYKTHLLLHSPYFLMNHKKINYDYCNFSFFEIPIISTGFKKLKQVTEALDESYPLEEGTPHFFFIEYISPAHIPNKKNDSRGIEEEKALWKERVIQSNEVLADLISTINQNDKNALIIIMADHGGYIGYEYAHQLFENTQDRDYIYSVFGTLGAIKWPNNNVPIFNDSLKTSVNTFRIVFSHLSENEKYLNHLQDNGSYQVIGKGAPRGIYRMLDDKGQVDFKEVFLFDNE</sequence>
<gene>
    <name evidence="2" type="ORF">KXJ69_12415</name>
</gene>
<dbReference type="RefSeq" id="WP_219053441.1">
    <property type="nucleotide sequence ID" value="NZ_JAHWDP010000006.1"/>
</dbReference>